<sequence length="36" mass="4014">NNTALRMVAKGSDESFICEITGLSQEELDQLKHHAK</sequence>
<comment type="caution">
    <text evidence="1">The sequence shown here is derived from an EMBL/GenBank/DDBJ whole genome shotgun (WGS) entry which is preliminary data.</text>
</comment>
<organism evidence="1">
    <name type="scientific">marine sediment metagenome</name>
    <dbReference type="NCBI Taxonomy" id="412755"/>
    <lineage>
        <taxon>unclassified sequences</taxon>
        <taxon>metagenomes</taxon>
        <taxon>ecological metagenomes</taxon>
    </lineage>
</organism>
<gene>
    <name evidence="1" type="ORF">LCGC14_2996500</name>
</gene>
<name>A0A0F8X2R4_9ZZZZ</name>
<protein>
    <submittedName>
        <fullName evidence="1">Uncharacterized protein</fullName>
    </submittedName>
</protein>
<proteinExistence type="predicted"/>
<feature type="non-terminal residue" evidence="1">
    <location>
        <position position="1"/>
    </location>
</feature>
<reference evidence="1" key="1">
    <citation type="journal article" date="2015" name="Nature">
        <title>Complex archaea that bridge the gap between prokaryotes and eukaryotes.</title>
        <authorList>
            <person name="Spang A."/>
            <person name="Saw J.H."/>
            <person name="Jorgensen S.L."/>
            <person name="Zaremba-Niedzwiedzka K."/>
            <person name="Martijn J."/>
            <person name="Lind A.E."/>
            <person name="van Eijk R."/>
            <person name="Schleper C."/>
            <person name="Guy L."/>
            <person name="Ettema T.J."/>
        </authorList>
    </citation>
    <scope>NUCLEOTIDE SEQUENCE</scope>
</reference>
<accession>A0A0F8X2R4</accession>
<dbReference type="AlphaFoldDB" id="A0A0F8X2R4"/>
<dbReference type="EMBL" id="LAZR01061616">
    <property type="protein sequence ID" value="KKK63218.1"/>
    <property type="molecule type" value="Genomic_DNA"/>
</dbReference>
<evidence type="ECO:0000313" key="1">
    <source>
        <dbReference type="EMBL" id="KKK63218.1"/>
    </source>
</evidence>